<evidence type="ECO:0000313" key="7">
    <source>
        <dbReference type="RefSeq" id="XP_034252180.1"/>
    </source>
</evidence>
<dbReference type="SUPFAM" id="SSF47694">
    <property type="entry name" value="Cytochrome c oxidase subunit h"/>
    <property type="match status" value="1"/>
</dbReference>
<protein>
    <recommendedName>
        <fullName evidence="4">Cytochrome c oxidase subunit 6B1</fullName>
    </recommendedName>
    <alternativeName>
        <fullName evidence="5">Cytochrome c oxidase subunit VIb isoform 1</fullName>
    </alternativeName>
</protein>
<dbReference type="InterPro" id="IPR036549">
    <property type="entry name" value="CX6/COA6-like_sf"/>
</dbReference>
<keyword evidence="6" id="KW-1185">Reference proteome</keyword>
<keyword evidence="3" id="KW-1015">Disulfide bond</keyword>
<dbReference type="FunFam" id="1.10.10.140:FF:000001">
    <property type="entry name" value="Cytochrome c oxidase subunit 6B1"/>
    <property type="match status" value="1"/>
</dbReference>
<evidence type="ECO:0000256" key="1">
    <source>
        <dbReference type="ARBA" id="ARBA00004173"/>
    </source>
</evidence>
<dbReference type="InterPro" id="IPR048280">
    <property type="entry name" value="COX6B-like"/>
</dbReference>
<keyword evidence="2" id="KW-0496">Mitochondrion</keyword>
<gene>
    <name evidence="7" type="primary">LOC117651753</name>
</gene>
<dbReference type="PANTHER" id="PTHR11387">
    <property type="entry name" value="CYTOCHROME C OXIDASE SUBUNIT 6B"/>
    <property type="match status" value="1"/>
</dbReference>
<accession>A0A6P9A3Z0</accession>
<dbReference type="Pfam" id="PF02297">
    <property type="entry name" value="COX6B"/>
    <property type="match status" value="1"/>
</dbReference>
<dbReference type="Proteomes" id="UP000515158">
    <property type="component" value="Unplaced"/>
</dbReference>
<reference evidence="7" key="1">
    <citation type="submission" date="2025-08" db="UniProtKB">
        <authorList>
            <consortium name="RefSeq"/>
        </authorList>
    </citation>
    <scope>IDENTIFICATION</scope>
    <source>
        <tissue evidence="7">Total insect</tissue>
    </source>
</reference>
<sequence length="94" mass="11231">MPPALVEWYVGNLKNSKPAQAGHHTVPTDSRFPNMNQTRYCYQMYLDYHRCVKKRGDKYEPCNYFQHAYKTLCPQFWVEKWDEQIENGSFAGYI</sequence>
<dbReference type="CDD" id="cd00926">
    <property type="entry name" value="Cyt_c_Oxidase_VIb"/>
    <property type="match status" value="1"/>
</dbReference>
<dbReference type="Gene3D" id="1.10.10.140">
    <property type="entry name" value="Cytochrome c oxidase, subunit VIb"/>
    <property type="match status" value="1"/>
</dbReference>
<evidence type="ECO:0000256" key="2">
    <source>
        <dbReference type="ARBA" id="ARBA00023128"/>
    </source>
</evidence>
<dbReference type="GO" id="GO:0045277">
    <property type="term" value="C:respiratory chain complex IV"/>
    <property type="evidence" value="ECO:0007669"/>
    <property type="project" value="InterPro"/>
</dbReference>
<comment type="subcellular location">
    <subcellularLocation>
        <location evidence="1">Mitochondrion</location>
    </subcellularLocation>
</comment>
<dbReference type="PROSITE" id="PS51808">
    <property type="entry name" value="CHCH"/>
    <property type="match status" value="1"/>
</dbReference>
<dbReference type="OrthoDB" id="5983145at2759"/>
<dbReference type="GeneID" id="117651753"/>
<evidence type="ECO:0000256" key="4">
    <source>
        <dbReference type="ARBA" id="ARBA00040060"/>
    </source>
</evidence>
<evidence type="ECO:0000313" key="6">
    <source>
        <dbReference type="Proteomes" id="UP000515158"/>
    </source>
</evidence>
<organism evidence="7">
    <name type="scientific">Thrips palmi</name>
    <name type="common">Melon thrips</name>
    <dbReference type="NCBI Taxonomy" id="161013"/>
    <lineage>
        <taxon>Eukaryota</taxon>
        <taxon>Metazoa</taxon>
        <taxon>Ecdysozoa</taxon>
        <taxon>Arthropoda</taxon>
        <taxon>Hexapoda</taxon>
        <taxon>Insecta</taxon>
        <taxon>Pterygota</taxon>
        <taxon>Neoptera</taxon>
        <taxon>Paraneoptera</taxon>
        <taxon>Thysanoptera</taxon>
        <taxon>Terebrantia</taxon>
        <taxon>Thripoidea</taxon>
        <taxon>Thripidae</taxon>
        <taxon>Thrips</taxon>
    </lineage>
</organism>
<dbReference type="RefSeq" id="XP_034252180.1">
    <property type="nucleotide sequence ID" value="XM_034396289.1"/>
</dbReference>
<evidence type="ECO:0000256" key="5">
    <source>
        <dbReference type="ARBA" id="ARBA00042114"/>
    </source>
</evidence>
<evidence type="ECO:0000256" key="3">
    <source>
        <dbReference type="ARBA" id="ARBA00023157"/>
    </source>
</evidence>
<dbReference type="GO" id="GO:0005739">
    <property type="term" value="C:mitochondrion"/>
    <property type="evidence" value="ECO:0007669"/>
    <property type="project" value="UniProtKB-SubCell"/>
</dbReference>
<proteinExistence type="predicted"/>
<dbReference type="AlphaFoldDB" id="A0A6P9A3Z0"/>
<dbReference type="InterPro" id="IPR003213">
    <property type="entry name" value="Cyt_c_oxidase_su6B"/>
</dbReference>
<name>A0A6P9A3Z0_THRPL</name>